<sequence length="67" mass="7805">MLTETDRKIIDLAREHPVWSGVLEGRVRDELGMSPVAFLQRLNHLADLPEANEYAPAVLRRIREWRP</sequence>
<accession>A0ABV5X344</accession>
<dbReference type="EMBL" id="JBHMAU010000046">
    <property type="protein sequence ID" value="MFB9776177.1"/>
    <property type="molecule type" value="Genomic_DNA"/>
</dbReference>
<dbReference type="InterPro" id="IPR021678">
    <property type="entry name" value="DUF3263"/>
</dbReference>
<protein>
    <submittedName>
        <fullName evidence="1">DUF3263 domain-containing protein</fullName>
    </submittedName>
</protein>
<comment type="caution">
    <text evidence="1">The sequence shown here is derived from an EMBL/GenBank/DDBJ whole genome shotgun (WGS) entry which is preliminary data.</text>
</comment>
<organism evidence="1 2">
    <name type="scientific">Brevibacterium otitidis</name>
    <dbReference type="NCBI Taxonomy" id="53364"/>
    <lineage>
        <taxon>Bacteria</taxon>
        <taxon>Bacillati</taxon>
        <taxon>Actinomycetota</taxon>
        <taxon>Actinomycetes</taxon>
        <taxon>Micrococcales</taxon>
        <taxon>Brevibacteriaceae</taxon>
        <taxon>Brevibacterium</taxon>
    </lineage>
</organism>
<keyword evidence="2" id="KW-1185">Reference proteome</keyword>
<dbReference type="Proteomes" id="UP001589707">
    <property type="component" value="Unassembled WGS sequence"/>
</dbReference>
<evidence type="ECO:0000313" key="1">
    <source>
        <dbReference type="EMBL" id="MFB9776177.1"/>
    </source>
</evidence>
<dbReference type="Pfam" id="PF11662">
    <property type="entry name" value="DUF3263"/>
    <property type="match status" value="1"/>
</dbReference>
<gene>
    <name evidence="1" type="ORF">ACFFN1_07140</name>
</gene>
<dbReference type="RefSeq" id="WP_376839943.1">
    <property type="nucleotide sequence ID" value="NZ_JBHMAU010000046.1"/>
</dbReference>
<proteinExistence type="predicted"/>
<reference evidence="1 2" key="1">
    <citation type="submission" date="2024-09" db="EMBL/GenBank/DDBJ databases">
        <authorList>
            <person name="Sun Q."/>
            <person name="Mori K."/>
        </authorList>
    </citation>
    <scope>NUCLEOTIDE SEQUENCE [LARGE SCALE GENOMIC DNA]</scope>
    <source>
        <strain evidence="1 2">JCM 11683</strain>
    </source>
</reference>
<name>A0ABV5X344_9MICO</name>
<evidence type="ECO:0000313" key="2">
    <source>
        <dbReference type="Proteomes" id="UP001589707"/>
    </source>
</evidence>